<dbReference type="Proteomes" id="UP000648352">
    <property type="component" value="Unassembled WGS sequence"/>
</dbReference>
<dbReference type="RefSeq" id="WP_191718346.1">
    <property type="nucleotide sequence ID" value="NZ_JACSQP010000003.1"/>
</dbReference>
<gene>
    <name evidence="1" type="ORF">H9651_06020</name>
</gene>
<name>A0ABR8S119_9MICO</name>
<evidence type="ECO:0008006" key="3">
    <source>
        <dbReference type="Google" id="ProtNLM"/>
    </source>
</evidence>
<keyword evidence="2" id="KW-1185">Reference proteome</keyword>
<proteinExistence type="predicted"/>
<evidence type="ECO:0000313" key="1">
    <source>
        <dbReference type="EMBL" id="MBD7957186.1"/>
    </source>
</evidence>
<accession>A0ABR8S119</accession>
<evidence type="ECO:0000313" key="2">
    <source>
        <dbReference type="Proteomes" id="UP000648352"/>
    </source>
</evidence>
<sequence>MRWDRLFEDLEDQLASEWEAERAALDTEAERLRLAGLSLRERLRALAGTDAAVSLDCVDGTGARGTVSAVGADWFALAVATRRGGALLVPFAGAAAIGMSHEAMLRTARPEPAVARLADRMTLGFVLRDLSRRRIPVTLALTAGRELSGTIDRAGADHLDLALHERDQPRRADAVSGHRIVPIAVLVWVRLESAATLA</sequence>
<comment type="caution">
    <text evidence="1">The sequence shown here is derived from an EMBL/GenBank/DDBJ whole genome shotgun (WGS) entry which is preliminary data.</text>
</comment>
<dbReference type="EMBL" id="JACSQP010000003">
    <property type="protein sequence ID" value="MBD7957186.1"/>
    <property type="molecule type" value="Genomic_DNA"/>
</dbReference>
<reference evidence="1 2" key="1">
    <citation type="submission" date="2020-08" db="EMBL/GenBank/DDBJ databases">
        <title>A Genomic Blueprint of the Chicken Gut Microbiome.</title>
        <authorList>
            <person name="Gilroy R."/>
            <person name="Ravi A."/>
            <person name="Getino M."/>
            <person name="Pursley I."/>
            <person name="Horton D.L."/>
            <person name="Alikhan N.-F."/>
            <person name="Baker D."/>
            <person name="Gharbi K."/>
            <person name="Hall N."/>
            <person name="Watson M."/>
            <person name="Adriaenssens E.M."/>
            <person name="Foster-Nyarko E."/>
            <person name="Jarju S."/>
            <person name="Secka A."/>
            <person name="Antonio M."/>
            <person name="Oren A."/>
            <person name="Chaudhuri R."/>
            <person name="La Ragione R.M."/>
            <person name="Hildebrand F."/>
            <person name="Pallen M.J."/>
        </authorList>
    </citation>
    <scope>NUCLEOTIDE SEQUENCE [LARGE SCALE GENOMIC DNA]</scope>
    <source>
        <strain evidence="1 2">Sa4CUA7</strain>
    </source>
</reference>
<protein>
    <recommendedName>
        <fullName evidence="3">Chemotaxis protein CheW</fullName>
    </recommendedName>
</protein>
<organism evidence="1 2">
    <name type="scientific">Microbacterium pullorum</name>
    <dbReference type="NCBI Taxonomy" id="2762236"/>
    <lineage>
        <taxon>Bacteria</taxon>
        <taxon>Bacillati</taxon>
        <taxon>Actinomycetota</taxon>
        <taxon>Actinomycetes</taxon>
        <taxon>Micrococcales</taxon>
        <taxon>Microbacteriaceae</taxon>
        <taxon>Microbacterium</taxon>
    </lineage>
</organism>